<evidence type="ECO:0000313" key="3">
    <source>
        <dbReference type="EMBL" id="KAK3004095.1"/>
    </source>
</evidence>
<dbReference type="EMBL" id="JAVXUP010002313">
    <property type="protein sequence ID" value="KAK3004095.1"/>
    <property type="molecule type" value="Genomic_DNA"/>
</dbReference>
<protein>
    <recommendedName>
        <fullName evidence="2">COI1 F-box domain-containing protein</fullName>
    </recommendedName>
</protein>
<dbReference type="Gene3D" id="1.20.1280.50">
    <property type="match status" value="1"/>
</dbReference>
<name>A0AA89AIZ4_9ASTE</name>
<dbReference type="CDD" id="cd22159">
    <property type="entry name" value="F-box_AtTIR1-like"/>
    <property type="match status" value="1"/>
</dbReference>
<proteinExistence type="predicted"/>
<dbReference type="InterPro" id="IPR036047">
    <property type="entry name" value="F-box-like_dom_sf"/>
</dbReference>
<dbReference type="InterPro" id="IPR041567">
    <property type="entry name" value="COI1_F-box"/>
</dbReference>
<feature type="region of interest" description="Disordered" evidence="1">
    <location>
        <begin position="1"/>
        <end position="24"/>
    </location>
</feature>
<evidence type="ECO:0000256" key="1">
    <source>
        <dbReference type="SAM" id="MobiDB-lite"/>
    </source>
</evidence>
<evidence type="ECO:0000313" key="4">
    <source>
        <dbReference type="Proteomes" id="UP001188597"/>
    </source>
</evidence>
<dbReference type="SUPFAM" id="SSF81383">
    <property type="entry name" value="F-box domain"/>
    <property type="match status" value="1"/>
</dbReference>
<reference evidence="3" key="1">
    <citation type="submission" date="2022-12" db="EMBL/GenBank/DDBJ databases">
        <title>Draft genome assemblies for two species of Escallonia (Escalloniales).</title>
        <authorList>
            <person name="Chanderbali A."/>
            <person name="Dervinis C."/>
            <person name="Anghel I."/>
            <person name="Soltis D."/>
            <person name="Soltis P."/>
            <person name="Zapata F."/>
        </authorList>
    </citation>
    <scope>NUCLEOTIDE SEQUENCE</scope>
    <source>
        <strain evidence="3">UCBG64.0493</strain>
        <tissue evidence="3">Leaf</tissue>
    </source>
</reference>
<dbReference type="FunFam" id="1.20.1280.50:FF:000006">
    <property type="entry name" value="Transport inhibitor response 1"/>
    <property type="match status" value="1"/>
</dbReference>
<keyword evidence="4" id="KW-1185">Reference proteome</keyword>
<comment type="caution">
    <text evidence="3">The sequence shown here is derived from an EMBL/GenBank/DDBJ whole genome shotgun (WGS) entry which is preliminary data.</text>
</comment>
<sequence>MVQDPKRCNSCKDSASSRDLPEWTRPSPFPNEVLDRVLSLMESHKDQSSVSLVCKDWYNAERWSRSHVFIGNCYSISPKIIAGRSSLAMHSKKGGSFESSIDGAPYPIGHVIGWSFVDPTGNARLRNLSTMSRVKNGDSGFSISLLLRSDRTNPGWIGIAPASRSGLRSSFPARAATSCTMFPPELSPMRNTRLKSAL</sequence>
<accession>A0AA89AIZ4</accession>
<feature type="domain" description="COI1 F-box" evidence="2">
    <location>
        <begin position="28"/>
        <end position="67"/>
    </location>
</feature>
<organism evidence="3 4">
    <name type="scientific">Escallonia herrerae</name>
    <dbReference type="NCBI Taxonomy" id="1293975"/>
    <lineage>
        <taxon>Eukaryota</taxon>
        <taxon>Viridiplantae</taxon>
        <taxon>Streptophyta</taxon>
        <taxon>Embryophyta</taxon>
        <taxon>Tracheophyta</taxon>
        <taxon>Spermatophyta</taxon>
        <taxon>Magnoliopsida</taxon>
        <taxon>eudicotyledons</taxon>
        <taxon>Gunneridae</taxon>
        <taxon>Pentapetalae</taxon>
        <taxon>asterids</taxon>
        <taxon>campanulids</taxon>
        <taxon>Escalloniales</taxon>
        <taxon>Escalloniaceae</taxon>
        <taxon>Escallonia</taxon>
    </lineage>
</organism>
<gene>
    <name evidence="3" type="ORF">RJ639_019748</name>
</gene>
<dbReference type="Proteomes" id="UP001188597">
    <property type="component" value="Unassembled WGS sequence"/>
</dbReference>
<evidence type="ECO:0000259" key="2">
    <source>
        <dbReference type="Pfam" id="PF18511"/>
    </source>
</evidence>
<dbReference type="AlphaFoldDB" id="A0AA89AIZ4"/>
<dbReference type="Pfam" id="PF18511">
    <property type="entry name" value="F-box_5"/>
    <property type="match status" value="1"/>
</dbReference>